<evidence type="ECO:0000313" key="3">
    <source>
        <dbReference type="Proteomes" id="UP000243459"/>
    </source>
</evidence>
<feature type="compositionally biased region" description="Polar residues" evidence="1">
    <location>
        <begin position="102"/>
        <end position="129"/>
    </location>
</feature>
<feature type="compositionally biased region" description="Basic and acidic residues" evidence="1">
    <location>
        <begin position="19"/>
        <end position="36"/>
    </location>
</feature>
<reference evidence="3" key="1">
    <citation type="journal article" date="2017" name="Nat. Commun.">
        <title>The asparagus genome sheds light on the origin and evolution of a young Y chromosome.</title>
        <authorList>
            <person name="Harkess A."/>
            <person name="Zhou J."/>
            <person name="Xu C."/>
            <person name="Bowers J.E."/>
            <person name="Van der Hulst R."/>
            <person name="Ayyampalayam S."/>
            <person name="Mercati F."/>
            <person name="Riccardi P."/>
            <person name="McKain M.R."/>
            <person name="Kakrana A."/>
            <person name="Tang H."/>
            <person name="Ray J."/>
            <person name="Groenendijk J."/>
            <person name="Arikit S."/>
            <person name="Mathioni S.M."/>
            <person name="Nakano M."/>
            <person name="Shan H."/>
            <person name="Telgmann-Rauber A."/>
            <person name="Kanno A."/>
            <person name="Yue Z."/>
            <person name="Chen H."/>
            <person name="Li W."/>
            <person name="Chen Y."/>
            <person name="Xu X."/>
            <person name="Zhang Y."/>
            <person name="Luo S."/>
            <person name="Chen H."/>
            <person name="Gao J."/>
            <person name="Mao Z."/>
            <person name="Pires J.C."/>
            <person name="Luo M."/>
            <person name="Kudrna D."/>
            <person name="Wing R.A."/>
            <person name="Meyers B.C."/>
            <person name="Yi K."/>
            <person name="Kong H."/>
            <person name="Lavrijsen P."/>
            <person name="Sunseri F."/>
            <person name="Falavigna A."/>
            <person name="Ye Y."/>
            <person name="Leebens-Mack J.H."/>
            <person name="Chen G."/>
        </authorList>
    </citation>
    <scope>NUCLEOTIDE SEQUENCE [LARGE SCALE GENOMIC DNA]</scope>
    <source>
        <strain evidence="3">cv. DH0086</strain>
    </source>
</reference>
<evidence type="ECO:0000256" key="1">
    <source>
        <dbReference type="SAM" id="MobiDB-lite"/>
    </source>
</evidence>
<feature type="region of interest" description="Disordered" evidence="1">
    <location>
        <begin position="1"/>
        <end position="129"/>
    </location>
</feature>
<proteinExistence type="predicted"/>
<protein>
    <submittedName>
        <fullName evidence="2">Uncharacterized protein</fullName>
    </submittedName>
</protein>
<evidence type="ECO:0000313" key="2">
    <source>
        <dbReference type="EMBL" id="ONK63060.1"/>
    </source>
</evidence>
<sequence>MVMEEPKRKHGKLGAGGAEQKRAQNREIEKWMRFHEPVTMPVSQVKGDKDRMKAEAKSRVPNSLGQGEKDKKGSLVSPQSGGDVKEEERSLGGSTDKGPRLPQSTQDALVSRTNPRSILTGLPSTTSHS</sequence>
<dbReference type="Proteomes" id="UP000243459">
    <property type="component" value="Chromosome 7"/>
</dbReference>
<gene>
    <name evidence="2" type="ORF">A4U43_C07F11000</name>
</gene>
<organism evidence="2 3">
    <name type="scientific">Asparagus officinalis</name>
    <name type="common">Garden asparagus</name>
    <dbReference type="NCBI Taxonomy" id="4686"/>
    <lineage>
        <taxon>Eukaryota</taxon>
        <taxon>Viridiplantae</taxon>
        <taxon>Streptophyta</taxon>
        <taxon>Embryophyta</taxon>
        <taxon>Tracheophyta</taxon>
        <taxon>Spermatophyta</taxon>
        <taxon>Magnoliopsida</taxon>
        <taxon>Liliopsida</taxon>
        <taxon>Asparagales</taxon>
        <taxon>Asparagaceae</taxon>
        <taxon>Asparagoideae</taxon>
        <taxon>Asparagus</taxon>
    </lineage>
</organism>
<keyword evidence="3" id="KW-1185">Reference proteome</keyword>
<dbReference type="EMBL" id="CM007387">
    <property type="protein sequence ID" value="ONK63060.1"/>
    <property type="molecule type" value="Genomic_DNA"/>
</dbReference>
<accession>A0A5P1EG65</accession>
<feature type="compositionally biased region" description="Basic and acidic residues" evidence="1">
    <location>
        <begin position="46"/>
        <end position="58"/>
    </location>
</feature>
<name>A0A5P1EG65_ASPOF</name>
<dbReference type="Gramene" id="ONK63060">
    <property type="protein sequence ID" value="ONK63060"/>
    <property type="gene ID" value="A4U43_C07F11000"/>
</dbReference>
<dbReference type="AlphaFoldDB" id="A0A5P1EG65"/>